<dbReference type="InterPro" id="IPR019931">
    <property type="entry name" value="LPXTG_anchor"/>
</dbReference>
<feature type="domain" description="Gram-positive cocci surface proteins LPxTG" evidence="7">
    <location>
        <begin position="13"/>
        <end position="51"/>
    </location>
</feature>
<comment type="caution">
    <text evidence="8">The sequence shown here is derived from an EMBL/GenBank/DDBJ whole genome shotgun (WGS) entry which is preliminary data.</text>
</comment>
<evidence type="ECO:0000256" key="2">
    <source>
        <dbReference type="ARBA" id="ARBA00022525"/>
    </source>
</evidence>
<keyword evidence="3" id="KW-0732">Signal</keyword>
<dbReference type="EMBL" id="LQOD01000463">
    <property type="protein sequence ID" value="KXT90536.1"/>
    <property type="molecule type" value="Genomic_DNA"/>
</dbReference>
<dbReference type="NCBIfam" id="TIGR01167">
    <property type="entry name" value="LPXTG_anchor"/>
    <property type="match status" value="1"/>
</dbReference>
<dbReference type="Proteomes" id="UP000070458">
    <property type="component" value="Unassembled WGS sequence"/>
</dbReference>
<name>A0A139PJZ0_STRMT</name>
<keyword evidence="4" id="KW-0572">Peptidoglycan-anchor</keyword>
<evidence type="ECO:0000256" key="5">
    <source>
        <dbReference type="SAM" id="MobiDB-lite"/>
    </source>
</evidence>
<evidence type="ECO:0000256" key="4">
    <source>
        <dbReference type="ARBA" id="ARBA00023088"/>
    </source>
</evidence>
<evidence type="ECO:0000259" key="7">
    <source>
        <dbReference type="Pfam" id="PF00746"/>
    </source>
</evidence>
<protein>
    <recommendedName>
        <fullName evidence="7">Gram-positive cocci surface proteins LPxTG domain-containing protein</fullName>
    </recommendedName>
</protein>
<feature type="transmembrane region" description="Helical" evidence="6">
    <location>
        <begin position="24"/>
        <end position="44"/>
    </location>
</feature>
<evidence type="ECO:0000313" key="9">
    <source>
        <dbReference type="Proteomes" id="UP000070458"/>
    </source>
</evidence>
<keyword evidence="2" id="KW-0964">Secreted</keyword>
<evidence type="ECO:0000313" key="8">
    <source>
        <dbReference type="EMBL" id="KXT90536.1"/>
    </source>
</evidence>
<proteinExistence type="predicted"/>
<keyword evidence="6" id="KW-0812">Transmembrane</keyword>
<dbReference type="Pfam" id="PF00746">
    <property type="entry name" value="Gram_pos_anchor"/>
    <property type="match status" value="1"/>
</dbReference>
<accession>A0A139PJZ0</accession>
<evidence type="ECO:0000256" key="1">
    <source>
        <dbReference type="ARBA" id="ARBA00022512"/>
    </source>
</evidence>
<dbReference type="AlphaFoldDB" id="A0A139PJZ0"/>
<keyword evidence="6" id="KW-1133">Transmembrane helix</keyword>
<sequence length="55" mass="5653">MHSESTSEVTGNSSNKLPNTGTEASVSSIVLAALAGVTGIGLLAKRRHDENEDEA</sequence>
<dbReference type="PATRIC" id="fig|28037.233.peg.2362"/>
<gene>
    <name evidence="8" type="ORF">SMIDD26_02006</name>
</gene>
<keyword evidence="1" id="KW-0134">Cell wall</keyword>
<evidence type="ECO:0000256" key="3">
    <source>
        <dbReference type="ARBA" id="ARBA00022729"/>
    </source>
</evidence>
<keyword evidence="6" id="KW-0472">Membrane</keyword>
<organism evidence="8 9">
    <name type="scientific">Streptococcus mitis</name>
    <dbReference type="NCBI Taxonomy" id="28037"/>
    <lineage>
        <taxon>Bacteria</taxon>
        <taxon>Bacillati</taxon>
        <taxon>Bacillota</taxon>
        <taxon>Bacilli</taxon>
        <taxon>Lactobacillales</taxon>
        <taxon>Streptococcaceae</taxon>
        <taxon>Streptococcus</taxon>
        <taxon>Streptococcus mitis group</taxon>
    </lineage>
</organism>
<feature type="region of interest" description="Disordered" evidence="5">
    <location>
        <begin position="1"/>
        <end position="22"/>
    </location>
</feature>
<reference evidence="8 9" key="1">
    <citation type="submission" date="2016-01" db="EMBL/GenBank/DDBJ databases">
        <title>Highly variable Streptococcus oralis are common among viridans streptococci isolated from primates.</title>
        <authorList>
            <person name="Denapaite D."/>
            <person name="Rieger M."/>
            <person name="Koendgen S."/>
            <person name="Brueckner R."/>
            <person name="Ochigava I."/>
            <person name="Kappeler P."/>
            <person name="Maetz-Rensing K."/>
            <person name="Leendertz F."/>
            <person name="Hakenbeck R."/>
        </authorList>
    </citation>
    <scope>NUCLEOTIDE SEQUENCE [LARGE SCALE GENOMIC DNA]</scope>
    <source>
        <strain evidence="8 9">DD26</strain>
    </source>
</reference>
<evidence type="ECO:0000256" key="6">
    <source>
        <dbReference type="SAM" id="Phobius"/>
    </source>
</evidence>